<dbReference type="WBParaSite" id="scf7180000424809.g14046">
    <property type="protein sequence ID" value="scf7180000424809.g14046"/>
    <property type="gene ID" value="scf7180000424809.g14046"/>
</dbReference>
<organism evidence="1 2">
    <name type="scientific">Meloidogyne floridensis</name>
    <dbReference type="NCBI Taxonomy" id="298350"/>
    <lineage>
        <taxon>Eukaryota</taxon>
        <taxon>Metazoa</taxon>
        <taxon>Ecdysozoa</taxon>
        <taxon>Nematoda</taxon>
        <taxon>Chromadorea</taxon>
        <taxon>Rhabditida</taxon>
        <taxon>Tylenchina</taxon>
        <taxon>Tylenchomorpha</taxon>
        <taxon>Tylenchoidea</taxon>
        <taxon>Meloidogynidae</taxon>
        <taxon>Meloidogyninae</taxon>
        <taxon>Meloidogyne</taxon>
    </lineage>
</organism>
<sequence>MSGHPIHRSRSSPMIAWNSHSRLARTYSVSDISAYTNASDYFKQRWSTAYNPYHNSRTYYYWPHHRSSSLYPVYSTHESTRYFYESPYYTRDTVRAVWRPAPYGYGSTYTYRTYWPWRGNIRYHQRQI</sequence>
<accession>A0A915P9X7</accession>
<keyword evidence="1" id="KW-1185">Reference proteome</keyword>
<evidence type="ECO:0000313" key="1">
    <source>
        <dbReference type="Proteomes" id="UP000887560"/>
    </source>
</evidence>
<protein>
    <submittedName>
        <fullName evidence="2">Uncharacterized protein</fullName>
    </submittedName>
</protein>
<evidence type="ECO:0000313" key="2">
    <source>
        <dbReference type="WBParaSite" id="scf7180000424809.g14046"/>
    </source>
</evidence>
<proteinExistence type="predicted"/>
<dbReference type="AlphaFoldDB" id="A0A915P9X7"/>
<name>A0A915P9X7_9BILA</name>
<dbReference type="Proteomes" id="UP000887560">
    <property type="component" value="Unplaced"/>
</dbReference>
<reference evidence="2" key="1">
    <citation type="submission" date="2022-11" db="UniProtKB">
        <authorList>
            <consortium name="WormBaseParasite"/>
        </authorList>
    </citation>
    <scope>IDENTIFICATION</scope>
</reference>